<dbReference type="EMBL" id="JAGGKT010000005">
    <property type="protein sequence ID" value="MBP1932267.1"/>
    <property type="molecule type" value="Genomic_DNA"/>
</dbReference>
<evidence type="ECO:0000313" key="1">
    <source>
        <dbReference type="EMBL" id="MBP1932267.1"/>
    </source>
</evidence>
<organism evidence="1 2">
    <name type="scientific">Ammoniphilus resinae</name>
    <dbReference type="NCBI Taxonomy" id="861532"/>
    <lineage>
        <taxon>Bacteria</taxon>
        <taxon>Bacillati</taxon>
        <taxon>Bacillota</taxon>
        <taxon>Bacilli</taxon>
        <taxon>Bacillales</taxon>
        <taxon>Paenibacillaceae</taxon>
        <taxon>Aneurinibacillus group</taxon>
        <taxon>Ammoniphilus</taxon>
    </lineage>
</organism>
<dbReference type="InterPro" id="IPR011747">
    <property type="entry name" value="CHP02241"/>
</dbReference>
<dbReference type="Pfam" id="PF06841">
    <property type="entry name" value="Phage_T4_gp19"/>
    <property type="match status" value="1"/>
</dbReference>
<reference evidence="1 2" key="1">
    <citation type="submission" date="2021-03" db="EMBL/GenBank/DDBJ databases">
        <title>Genomic Encyclopedia of Type Strains, Phase IV (KMG-IV): sequencing the most valuable type-strain genomes for metagenomic binning, comparative biology and taxonomic classification.</title>
        <authorList>
            <person name="Goeker M."/>
        </authorList>
    </citation>
    <scope>NUCLEOTIDE SEQUENCE [LARGE SCALE GENOMIC DNA]</scope>
    <source>
        <strain evidence="1 2">DSM 24738</strain>
    </source>
</reference>
<gene>
    <name evidence="1" type="ORF">J2Z37_002268</name>
</gene>
<dbReference type="Proteomes" id="UP001519343">
    <property type="component" value="Unassembled WGS sequence"/>
</dbReference>
<accession>A0ABS4GPR9</accession>
<dbReference type="InterPro" id="IPR010667">
    <property type="entry name" value="Phage_T4_Gp19"/>
</dbReference>
<dbReference type="PANTHER" id="PTHR38009">
    <property type="entry name" value="CONSERVED HYPOTHETICAL PHAGE TAIL PROTEIN"/>
    <property type="match status" value="1"/>
</dbReference>
<dbReference type="RefSeq" id="WP_209810314.1">
    <property type="nucleotide sequence ID" value="NZ_JAGGKT010000005.1"/>
</dbReference>
<comment type="caution">
    <text evidence="1">The sequence shown here is derived from an EMBL/GenBank/DDBJ whole genome shotgun (WGS) entry which is preliminary data.</text>
</comment>
<name>A0ABS4GPR9_9BACL</name>
<keyword evidence="2" id="KW-1185">Reference proteome</keyword>
<dbReference type="PANTHER" id="PTHR38009:SF1">
    <property type="entry name" value="CONSERVED HYPOTHETICAL PHAGE TAIL PROTEIN"/>
    <property type="match status" value="1"/>
</dbReference>
<sequence>MFHNEDNVRPYVVGAYRFRVELDGMWVAGFSEVSGLSMETEIHEVPEGGLNQFVHRLPGRIKLEPLILKRGMTMTNELWKWYMQVVNGKIARRNGSIIMYDEQDEEFRRWNFYDAYPSKWTGPELNAISSEVAIESIELVHNGFRKVKI</sequence>
<dbReference type="NCBIfam" id="TIGR02241">
    <property type="entry name" value="conserved hypothetical phage tail region protein"/>
    <property type="match status" value="1"/>
</dbReference>
<proteinExistence type="predicted"/>
<evidence type="ECO:0000313" key="2">
    <source>
        <dbReference type="Proteomes" id="UP001519343"/>
    </source>
</evidence>
<protein>
    <submittedName>
        <fullName evidence="1">Phage tail-like protein</fullName>
    </submittedName>
</protein>